<evidence type="ECO:0000256" key="2">
    <source>
        <dbReference type="SAM" id="Phobius"/>
    </source>
</evidence>
<evidence type="ECO:0000313" key="4">
    <source>
        <dbReference type="EMBL" id="NWJ44717.1"/>
    </source>
</evidence>
<dbReference type="EMBL" id="JACATZ010000001">
    <property type="protein sequence ID" value="NWJ44717.1"/>
    <property type="molecule type" value="Genomic_DNA"/>
</dbReference>
<dbReference type="RefSeq" id="WP_341468494.1">
    <property type="nucleotide sequence ID" value="NZ_CP128399.1"/>
</dbReference>
<evidence type="ECO:0000313" key="7">
    <source>
        <dbReference type="Proteomes" id="UP001431572"/>
    </source>
</evidence>
<feature type="compositionally biased region" description="Basic and acidic residues" evidence="1">
    <location>
        <begin position="231"/>
        <end position="251"/>
    </location>
</feature>
<dbReference type="Proteomes" id="UP001431572">
    <property type="component" value="Chromosome 1"/>
</dbReference>
<protein>
    <submittedName>
        <fullName evidence="4">Zinc ribbon domain-containing protein</fullName>
    </submittedName>
</protein>
<keyword evidence="7" id="KW-1185">Reference proteome</keyword>
<sequence>MPQDLINQVQSILNSVVAVLQIIATFLIAFLVIIWLTLCFWTFRDIQSRTRDIVAQIFATLLVVFFNIPGVLIYLLVRPKHTLEHEYEQKLQEEYMLQDLEEREICPTCRVKTQPDFMYCYSCRTRLRKDCPSCGQVIKLKWHNCPYCGMAQKPPSREETLNRMSLRPGAPQRPAAAATTALTREDVEDTSLANIPQTSGQRFKAPSLRAGYADDFEESANLPLDGNNHNDITRPDYSRYKPPTERDLREE</sequence>
<evidence type="ECO:0000313" key="6">
    <source>
        <dbReference type="Proteomes" id="UP000521676"/>
    </source>
</evidence>
<dbReference type="AlphaFoldDB" id="A0A8T7LV36"/>
<evidence type="ECO:0000313" key="5">
    <source>
        <dbReference type="EMBL" id="WJW66603.1"/>
    </source>
</evidence>
<dbReference type="Proteomes" id="UP000521676">
    <property type="component" value="Unassembled WGS sequence"/>
</dbReference>
<accession>A0A8T7LV36</accession>
<keyword evidence="2" id="KW-1133">Transmembrane helix</keyword>
<dbReference type="Pfam" id="PF12773">
    <property type="entry name" value="DZR"/>
    <property type="match status" value="1"/>
</dbReference>
<evidence type="ECO:0000259" key="3">
    <source>
        <dbReference type="Pfam" id="PF12773"/>
    </source>
</evidence>
<feature type="domain" description="DZANK-type" evidence="3">
    <location>
        <begin position="106"/>
        <end position="149"/>
    </location>
</feature>
<reference evidence="5" key="2">
    <citation type="journal article" date="2024" name="Nature">
        <title>Anoxygenic phototroph of the Chloroflexota uses a type I reaction centre.</title>
        <authorList>
            <person name="Tsuji J.M."/>
            <person name="Shaw N.A."/>
            <person name="Nagashima S."/>
            <person name="Venkiteswaran J.J."/>
            <person name="Schiff S.L."/>
            <person name="Watanabe T."/>
            <person name="Fukui M."/>
            <person name="Hanada S."/>
            <person name="Tank M."/>
            <person name="Neufeld J.D."/>
        </authorList>
    </citation>
    <scope>NUCLEOTIDE SEQUENCE</scope>
    <source>
        <strain evidence="5">L227-S17</strain>
    </source>
</reference>
<feature type="transmembrane region" description="Helical" evidence="2">
    <location>
        <begin position="12"/>
        <end position="41"/>
    </location>
</feature>
<name>A0A8T7LV36_9CHLR</name>
<dbReference type="EMBL" id="CP128399">
    <property type="protein sequence ID" value="WJW66603.1"/>
    <property type="molecule type" value="Genomic_DNA"/>
</dbReference>
<keyword evidence="2" id="KW-0812">Transmembrane</keyword>
<organism evidence="4 6">
    <name type="scientific">Candidatus Chlorohelix allophototropha</name>
    <dbReference type="NCBI Taxonomy" id="3003348"/>
    <lineage>
        <taxon>Bacteria</taxon>
        <taxon>Bacillati</taxon>
        <taxon>Chloroflexota</taxon>
        <taxon>Chloroflexia</taxon>
        <taxon>Candidatus Chloroheliales</taxon>
        <taxon>Candidatus Chloroheliaceae</taxon>
        <taxon>Candidatus Chlorohelix</taxon>
    </lineage>
</organism>
<keyword evidence="2" id="KW-0472">Membrane</keyword>
<evidence type="ECO:0000256" key="1">
    <source>
        <dbReference type="SAM" id="MobiDB-lite"/>
    </source>
</evidence>
<dbReference type="InterPro" id="IPR025874">
    <property type="entry name" value="DZR"/>
</dbReference>
<proteinExistence type="predicted"/>
<feature type="region of interest" description="Disordered" evidence="1">
    <location>
        <begin position="214"/>
        <end position="251"/>
    </location>
</feature>
<reference evidence="4 6" key="1">
    <citation type="submission" date="2020-06" db="EMBL/GenBank/DDBJ databases">
        <title>Anoxygenic phototrophic Chloroflexota member uses a Type I reaction center.</title>
        <authorList>
            <person name="Tsuji J.M."/>
            <person name="Shaw N.A."/>
            <person name="Nagashima S."/>
            <person name="Venkiteswaran J."/>
            <person name="Schiff S.L."/>
            <person name="Hanada S."/>
            <person name="Tank M."/>
            <person name="Neufeld J.D."/>
        </authorList>
    </citation>
    <scope>NUCLEOTIDE SEQUENCE [LARGE SCALE GENOMIC DNA]</scope>
    <source>
        <strain evidence="4">L227-S17</strain>
    </source>
</reference>
<gene>
    <name evidence="4" type="ORF">HXX08_02445</name>
    <name evidence="5" type="ORF">OZ401_002409</name>
</gene>
<feature type="transmembrane region" description="Helical" evidence="2">
    <location>
        <begin position="53"/>
        <end position="77"/>
    </location>
</feature>